<evidence type="ECO:0008006" key="4">
    <source>
        <dbReference type="Google" id="ProtNLM"/>
    </source>
</evidence>
<evidence type="ECO:0000256" key="1">
    <source>
        <dbReference type="SAM" id="MobiDB-lite"/>
    </source>
</evidence>
<organism evidence="2 3">
    <name type="scientific">Sphingomonas jatrophae</name>
    <dbReference type="NCBI Taxonomy" id="1166337"/>
    <lineage>
        <taxon>Bacteria</taxon>
        <taxon>Pseudomonadati</taxon>
        <taxon>Pseudomonadota</taxon>
        <taxon>Alphaproteobacteria</taxon>
        <taxon>Sphingomonadales</taxon>
        <taxon>Sphingomonadaceae</taxon>
        <taxon>Sphingomonas</taxon>
    </lineage>
</organism>
<name>A0A1I6JL39_9SPHN</name>
<sequence length="291" mass="31531">MPIRPELRERYPADWPEISRSIREDRAQGRCECTGQCGAHHRGYGAPAARCAAHHGQPHPVTTSPVVLTVAHLDRAPGNEDPANLLAMCQDCHLAYDLEDHVAQAMWTASQRRVEERRNLELFPLPIGPAEPRRAPEPTLPFYWHMLARLLDRHGETCRVVGRGKVQSVEVEFADGHRVTVSRFAIVPRQITQPAPPAPAPALLGEILAPQLDQPGGAAGGLPHAGGDQPVGSLADPVGERRVGQLGADQLHHERALHPHADGGAIMPVGQVEPRSRHAALLQSRGACGHV</sequence>
<evidence type="ECO:0000313" key="3">
    <source>
        <dbReference type="Proteomes" id="UP000198824"/>
    </source>
</evidence>
<dbReference type="Proteomes" id="UP000198824">
    <property type="component" value="Unassembled WGS sequence"/>
</dbReference>
<reference evidence="2 3" key="1">
    <citation type="submission" date="2016-10" db="EMBL/GenBank/DDBJ databases">
        <authorList>
            <person name="de Groot N.N."/>
        </authorList>
    </citation>
    <scope>NUCLEOTIDE SEQUENCE [LARGE SCALE GENOMIC DNA]</scope>
    <source>
        <strain evidence="2 3">S5-249</strain>
    </source>
</reference>
<proteinExistence type="predicted"/>
<gene>
    <name evidence="2" type="ORF">SAMN05192580_0426</name>
</gene>
<dbReference type="EMBL" id="FOZG01000001">
    <property type="protein sequence ID" value="SFR79634.1"/>
    <property type="molecule type" value="Genomic_DNA"/>
</dbReference>
<dbReference type="STRING" id="1166337.SAMN05192580_0426"/>
<protein>
    <recommendedName>
        <fullName evidence="4">HNH endonuclease</fullName>
    </recommendedName>
</protein>
<dbReference type="OrthoDB" id="9800596at2"/>
<evidence type="ECO:0000313" key="2">
    <source>
        <dbReference type="EMBL" id="SFR79634.1"/>
    </source>
</evidence>
<keyword evidence="3" id="KW-1185">Reference proteome</keyword>
<dbReference type="AlphaFoldDB" id="A0A1I6JL39"/>
<feature type="region of interest" description="Disordered" evidence="1">
    <location>
        <begin position="214"/>
        <end position="237"/>
    </location>
</feature>
<dbReference type="RefSeq" id="WP_093309995.1">
    <property type="nucleotide sequence ID" value="NZ_FOZG01000001.1"/>
</dbReference>
<accession>A0A1I6JL39</accession>